<proteinExistence type="predicted"/>
<evidence type="ECO:0000256" key="3">
    <source>
        <dbReference type="SAM" id="MobiDB-lite"/>
    </source>
</evidence>
<dbReference type="EMBL" id="CP064981">
    <property type="protein sequence ID" value="QQR92867.1"/>
    <property type="molecule type" value="Genomic_DNA"/>
</dbReference>
<protein>
    <recommendedName>
        <fullName evidence="5">30S ribosomal protein S3ae</fullName>
    </recommendedName>
</protein>
<feature type="region of interest" description="Disordered" evidence="3">
    <location>
        <begin position="1"/>
        <end position="26"/>
    </location>
</feature>
<dbReference type="GO" id="GO:0006412">
    <property type="term" value="P:translation"/>
    <property type="evidence" value="ECO:0007669"/>
    <property type="project" value="InterPro"/>
</dbReference>
<name>A0A7T9DK92_9ARCH</name>
<feature type="compositionally biased region" description="Basic and acidic residues" evidence="3">
    <location>
        <begin position="1"/>
        <end position="12"/>
    </location>
</feature>
<reference evidence="4" key="1">
    <citation type="submission" date="2020-11" db="EMBL/GenBank/DDBJ databases">
        <title>Connecting structure to function with the recovery of over 1000 high-quality activated sludge metagenome-assembled genomes encoding full-length rRNA genes using long-read sequencing.</title>
        <authorList>
            <person name="Singleton C.M."/>
            <person name="Petriglieri F."/>
            <person name="Kristensen J.M."/>
            <person name="Kirkegaard R.H."/>
            <person name="Michaelsen T.Y."/>
            <person name="Andersen M.H."/>
            <person name="Karst S.M."/>
            <person name="Dueholm M.S."/>
            <person name="Nielsen P.H."/>
            <person name="Albertsen M."/>
        </authorList>
    </citation>
    <scope>NUCLEOTIDE SEQUENCE</scope>
    <source>
        <strain evidence="4">Fred_18-Q3-R57-64_BAT3C.431</strain>
    </source>
</reference>
<organism evidence="4">
    <name type="scientific">Candidatus Iainarchaeum sp</name>
    <dbReference type="NCBI Taxonomy" id="3101447"/>
    <lineage>
        <taxon>Archaea</taxon>
        <taxon>Candidatus Iainarchaeota</taxon>
        <taxon>Candidatus Iainarchaeia</taxon>
        <taxon>Candidatus Iainarchaeales</taxon>
        <taxon>Candidatus Iainarchaeaceae</taxon>
        <taxon>Candidatus Iainarchaeum</taxon>
    </lineage>
</organism>
<evidence type="ECO:0000256" key="2">
    <source>
        <dbReference type="ARBA" id="ARBA00023274"/>
    </source>
</evidence>
<dbReference type="Proteomes" id="UP000596004">
    <property type="component" value="Chromosome"/>
</dbReference>
<dbReference type="InterPro" id="IPR001593">
    <property type="entry name" value="Ribosomal_eS1"/>
</dbReference>
<dbReference type="GO" id="GO:0003735">
    <property type="term" value="F:structural constituent of ribosome"/>
    <property type="evidence" value="ECO:0007669"/>
    <property type="project" value="InterPro"/>
</dbReference>
<evidence type="ECO:0000313" key="4">
    <source>
        <dbReference type="EMBL" id="QQR92867.1"/>
    </source>
</evidence>
<evidence type="ECO:0008006" key="5">
    <source>
        <dbReference type="Google" id="ProtNLM"/>
    </source>
</evidence>
<keyword evidence="2" id="KW-0687">Ribonucleoprotein</keyword>
<dbReference type="AlphaFoldDB" id="A0A7T9DK92"/>
<accession>A0A7T9DK92</accession>
<dbReference type="GO" id="GO:0005840">
    <property type="term" value="C:ribosome"/>
    <property type="evidence" value="ECO:0007669"/>
    <property type="project" value="UniProtKB-KW"/>
</dbReference>
<evidence type="ECO:0000256" key="1">
    <source>
        <dbReference type="ARBA" id="ARBA00022980"/>
    </source>
</evidence>
<dbReference type="GO" id="GO:1990904">
    <property type="term" value="C:ribonucleoprotein complex"/>
    <property type="evidence" value="ECO:0007669"/>
    <property type="project" value="UniProtKB-KW"/>
</dbReference>
<gene>
    <name evidence="4" type="ORF">IPJ89_01315</name>
</gene>
<sequence length="209" mass="23336">MANIEIDSKEMKGAATTAVKSKRKGPDKWKSKKWYKVIASKHFNNIELAQTPGIDEEAVMGRVVAVNARDLTGNIKKNQLMVRFQVNDVQGLNANTSLHSLQIQPSATKRLVRRRSSKVESVDNVVCKDGTRVRIKSIAMCAYKVTRAQEAGIRAAIKQEVARIAKDFTFEDLIHDLVISERGNELMAVAKKIVPLKRVDVVKAIKLRS</sequence>
<dbReference type="Pfam" id="PF01015">
    <property type="entry name" value="Ribosomal_S3Ae"/>
    <property type="match status" value="1"/>
</dbReference>
<keyword evidence="1" id="KW-0689">Ribosomal protein</keyword>
<dbReference type="SMART" id="SM01397">
    <property type="entry name" value="Ribosomal_S3Ae"/>
    <property type="match status" value="1"/>
</dbReference>